<name>A0A1N5WSF9_9ARCH</name>
<dbReference type="Proteomes" id="UP000187822">
    <property type="component" value="Chromosome I"/>
</dbReference>
<reference evidence="3" key="3">
    <citation type="submission" date="2016-06" db="EMBL/GenBank/DDBJ databases">
        <authorList>
            <person name="Toshchakov V.S."/>
        </authorList>
    </citation>
    <scope>NUCLEOTIDE SEQUENCE [LARGE SCALE GENOMIC DNA]</scope>
    <source>
        <strain>PM4 (JCM 30641</strain>
        <strain evidence="3">\VKM B-2940)</strain>
    </source>
</reference>
<evidence type="ECO:0000313" key="4">
    <source>
        <dbReference type="Proteomes" id="UP000195607"/>
    </source>
</evidence>
<dbReference type="EMBL" id="LT719092">
    <property type="protein sequence ID" value="SJK85655.1"/>
    <property type="molecule type" value="Genomic_DNA"/>
</dbReference>
<dbReference type="EMBL" id="LT671858">
    <property type="protein sequence ID" value="SIM87400.1"/>
    <property type="molecule type" value="Genomic_DNA"/>
</dbReference>
<evidence type="ECO:0000313" key="2">
    <source>
        <dbReference type="EMBL" id="SJK85655.1"/>
    </source>
</evidence>
<dbReference type="KEGG" id="cdiv:CPM_1879"/>
<dbReference type="AlphaFoldDB" id="A0A1N5WSF9"/>
<organism evidence="1 4">
    <name type="scientific">Cuniculiplasma divulgatum</name>
    <dbReference type="NCBI Taxonomy" id="1673428"/>
    <lineage>
        <taxon>Archaea</taxon>
        <taxon>Methanobacteriati</taxon>
        <taxon>Thermoplasmatota</taxon>
        <taxon>Thermoplasmata</taxon>
        <taxon>Thermoplasmatales</taxon>
        <taxon>Cuniculiplasmataceae</taxon>
        <taxon>Cuniculiplasma</taxon>
    </lineage>
</organism>
<proteinExistence type="predicted"/>
<dbReference type="STRING" id="1673428.CPM_1879"/>
<dbReference type="Proteomes" id="UP000195607">
    <property type="component" value="Chromosome I"/>
</dbReference>
<dbReference type="Gene3D" id="3.90.1200.10">
    <property type="match status" value="1"/>
</dbReference>
<dbReference type="SUPFAM" id="SSF56112">
    <property type="entry name" value="Protein kinase-like (PK-like)"/>
    <property type="match status" value="1"/>
</dbReference>
<evidence type="ECO:0000313" key="1">
    <source>
        <dbReference type="EMBL" id="SIM87400.1"/>
    </source>
</evidence>
<dbReference type="RefSeq" id="WP_077076717.1">
    <property type="nucleotide sequence ID" value="NZ_LT671858.1"/>
</dbReference>
<evidence type="ECO:0000313" key="3">
    <source>
        <dbReference type="Proteomes" id="UP000187822"/>
    </source>
</evidence>
<dbReference type="OrthoDB" id="31533at2157"/>
<reference evidence="2" key="2">
    <citation type="submission" date="2016-06" db="EMBL/GenBank/DDBJ databases">
        <authorList>
            <person name="Olsen C.W."/>
            <person name="Carey S."/>
            <person name="Hinshaw L."/>
            <person name="Karasin A.I."/>
        </authorList>
    </citation>
    <scope>NUCLEOTIDE SEQUENCE [LARGE SCALE GENOMIC DNA]</scope>
    <source>
        <strain evidence="2">PM4</strain>
    </source>
</reference>
<gene>
    <name evidence="2" type="ORF">CPM_1879</name>
    <name evidence="1" type="ORF">CSP5_1941</name>
</gene>
<reference evidence="1 4" key="1">
    <citation type="submission" date="2016-04" db="EMBL/GenBank/DDBJ databases">
        <authorList>
            <person name="Evans L.H."/>
            <person name="Alamgir A."/>
            <person name="Owens N."/>
            <person name="Weber N.D."/>
            <person name="Virtaneva K."/>
            <person name="Barbian K."/>
            <person name="Babar A."/>
            <person name="Rosenke K."/>
        </authorList>
    </citation>
    <scope>NUCLEOTIDE SEQUENCE [LARGE SCALE GENOMIC DNA]</scope>
    <source>
        <strain evidence="1">S5</strain>
        <strain evidence="4">S5(T) (JCM 30642 \VKM B-2941)</strain>
    </source>
</reference>
<dbReference type="GeneID" id="41589177"/>
<accession>A0A1N5WSF9</accession>
<protein>
    <submittedName>
        <fullName evidence="1">Trehalose synthase-like protein</fullName>
    </submittedName>
</protein>
<dbReference type="InterPro" id="IPR011009">
    <property type="entry name" value="Kinase-like_dom_sf"/>
</dbReference>
<keyword evidence="3" id="KW-1185">Reference proteome</keyword>
<sequence>MKTEEIIKKNRERIFREMVNERWYPLKGSDPKDIEVIEFYPQEVSGNEPFILKLRSVETGMMINLLLNVRDDAKDETEDSIKSGKVLIMIKKLLEDGRTSEIKFNGNRDEILQNLGSYHAFNGNQSNSSFIINRKVIGKFFRTSSDVENPDYIIPLNLWKHTDFRNTPEPLGMITLRDKECVMTFSRFMENEGDYWSYLNRIPEDENFINIVMESARNIASVTAKMHYSLSTVSVEGFEAEPFNLKDIQSLGNSYKAYEEMVIELCKTREAQSNLFHEVYNGIPVLSKAGEEFEKLMTDHFLKQRIHGDFHLGQILKTESGPQIIDFEGEPMRSIGEKSSKQSTMKDLAGLIRSFDYLCRGRMSKPGKTSKIIENIVISAYLNEMIKLNPDFRETKDLFISVLKAFILEKAMYETIYESRNRPEWIHIPLGFIYSFINEEEE</sequence>